<evidence type="ECO:0000313" key="1">
    <source>
        <dbReference type="EMBL" id="WOG83187.1"/>
    </source>
</evidence>
<dbReference type="AlphaFoldDB" id="A0AAF0W544"/>
<proteinExistence type="predicted"/>
<accession>A0AAF0W544</accession>
<reference evidence="1" key="2">
    <citation type="submission" date="2022-03" db="EMBL/GenBank/DDBJ databases">
        <title>Draft title - Genomic analysis of global carrot germplasm unveils the trajectory of domestication and the origin of high carotenoid orange carrot.</title>
        <authorList>
            <person name="Iorizzo M."/>
            <person name="Ellison S."/>
            <person name="Senalik D."/>
            <person name="Macko-Podgorni A."/>
            <person name="Grzebelus D."/>
            <person name="Bostan H."/>
            <person name="Rolling W."/>
            <person name="Curaba J."/>
            <person name="Simon P."/>
        </authorList>
    </citation>
    <scope>NUCLEOTIDE SEQUENCE</scope>
    <source>
        <tissue evidence="1">Leaf</tissue>
    </source>
</reference>
<dbReference type="GO" id="GO:0003676">
    <property type="term" value="F:nucleic acid binding"/>
    <property type="evidence" value="ECO:0007669"/>
    <property type="project" value="InterPro"/>
</dbReference>
<dbReference type="InterPro" id="IPR036875">
    <property type="entry name" value="Znf_CCHC_sf"/>
</dbReference>
<dbReference type="Proteomes" id="UP000077755">
    <property type="component" value="Chromosome 1"/>
</dbReference>
<dbReference type="PANTHER" id="PTHR34222:SF99">
    <property type="entry name" value="PROTEIN, PUTATIVE-RELATED"/>
    <property type="match status" value="1"/>
</dbReference>
<evidence type="ECO:0000313" key="2">
    <source>
        <dbReference type="Proteomes" id="UP000077755"/>
    </source>
</evidence>
<dbReference type="EMBL" id="CP093343">
    <property type="protein sequence ID" value="WOG83187.1"/>
    <property type="molecule type" value="Genomic_DNA"/>
</dbReference>
<protein>
    <recommendedName>
        <fullName evidence="3">Retrotransposon gag domain-containing protein</fullName>
    </recommendedName>
</protein>
<name>A0AAF0W544_DAUCS</name>
<organism evidence="1 2">
    <name type="scientific">Daucus carota subsp. sativus</name>
    <name type="common">Carrot</name>
    <dbReference type="NCBI Taxonomy" id="79200"/>
    <lineage>
        <taxon>Eukaryota</taxon>
        <taxon>Viridiplantae</taxon>
        <taxon>Streptophyta</taxon>
        <taxon>Embryophyta</taxon>
        <taxon>Tracheophyta</taxon>
        <taxon>Spermatophyta</taxon>
        <taxon>Magnoliopsida</taxon>
        <taxon>eudicotyledons</taxon>
        <taxon>Gunneridae</taxon>
        <taxon>Pentapetalae</taxon>
        <taxon>asterids</taxon>
        <taxon>campanulids</taxon>
        <taxon>Apiales</taxon>
        <taxon>Apiaceae</taxon>
        <taxon>Apioideae</taxon>
        <taxon>Scandiceae</taxon>
        <taxon>Daucinae</taxon>
        <taxon>Daucus</taxon>
        <taxon>Daucus sect. Daucus</taxon>
    </lineage>
</organism>
<reference evidence="1" key="1">
    <citation type="journal article" date="2016" name="Nat. Genet.">
        <title>A high-quality carrot genome assembly provides new insights into carotenoid accumulation and asterid genome evolution.</title>
        <authorList>
            <person name="Iorizzo M."/>
            <person name="Ellison S."/>
            <person name="Senalik D."/>
            <person name="Zeng P."/>
            <person name="Satapoomin P."/>
            <person name="Huang J."/>
            <person name="Bowman M."/>
            <person name="Iovene M."/>
            <person name="Sanseverino W."/>
            <person name="Cavagnaro P."/>
            <person name="Yildiz M."/>
            <person name="Macko-Podgorni A."/>
            <person name="Moranska E."/>
            <person name="Grzebelus E."/>
            <person name="Grzebelus D."/>
            <person name="Ashrafi H."/>
            <person name="Zheng Z."/>
            <person name="Cheng S."/>
            <person name="Spooner D."/>
            <person name="Van Deynze A."/>
            <person name="Simon P."/>
        </authorList>
    </citation>
    <scope>NUCLEOTIDE SEQUENCE</scope>
    <source>
        <tissue evidence="1">Leaf</tissue>
    </source>
</reference>
<keyword evidence="2" id="KW-1185">Reference proteome</keyword>
<evidence type="ECO:0008006" key="3">
    <source>
        <dbReference type="Google" id="ProtNLM"/>
    </source>
</evidence>
<sequence length="305" mass="34773">MDYVQSAKEVWDELHEQFSSVNGHRVYQVLKDLHTLEQGDKSVELYYHKMKNMWDEYTVLEPLFVCTIPNCHCESHRVQDDREQRKRLLLFLMGLHDSYSAARGQILMMNPLPTLPQAYSLIKQEEKQRQGLTASTSFLAAANAKTSNFKTPNNQPDSSVKKQMKCTYCHKEGHLKENCYKLIGYPPKGRGRGKQQGFRPLPQANQVSATVIGASGTSGTPTQDQTTLESLQQQMSQIMNLMKGNKSYGTTPEDHIAMADSKLDFPISIGENVFSQPLILSTYCQHQYLVIRVLFRSYTRLSQII</sequence>
<dbReference type="GO" id="GO:0008270">
    <property type="term" value="F:zinc ion binding"/>
    <property type="evidence" value="ECO:0007669"/>
    <property type="project" value="InterPro"/>
</dbReference>
<gene>
    <name evidence="1" type="ORF">DCAR_0102361</name>
</gene>
<dbReference type="SUPFAM" id="SSF57756">
    <property type="entry name" value="Retrovirus zinc finger-like domains"/>
    <property type="match status" value="1"/>
</dbReference>
<dbReference type="PANTHER" id="PTHR34222">
    <property type="entry name" value="GAG_PRE-INTEGRS DOMAIN-CONTAINING PROTEIN"/>
    <property type="match status" value="1"/>
</dbReference>